<dbReference type="InterPro" id="IPR006129">
    <property type="entry name" value="AdhesinB"/>
</dbReference>
<dbReference type="GO" id="GO:0030001">
    <property type="term" value="P:metal ion transport"/>
    <property type="evidence" value="ECO:0007669"/>
    <property type="project" value="InterPro"/>
</dbReference>
<evidence type="ECO:0000313" key="7">
    <source>
        <dbReference type="EMBL" id="GGG33651.1"/>
    </source>
</evidence>
<evidence type="ECO:0000256" key="5">
    <source>
        <dbReference type="ARBA" id="ARBA00022729"/>
    </source>
</evidence>
<protein>
    <submittedName>
        <fullName evidence="7">Manganese transporter</fullName>
    </submittedName>
</protein>
<name>A0A8J3EDT3_9PROT</name>
<dbReference type="Pfam" id="PF01297">
    <property type="entry name" value="ZnuA"/>
    <property type="match status" value="1"/>
</dbReference>
<evidence type="ECO:0000256" key="2">
    <source>
        <dbReference type="ARBA" id="ARBA00011028"/>
    </source>
</evidence>
<dbReference type="InterPro" id="IPR006128">
    <property type="entry name" value="Lipoprotein_PsaA-like"/>
</dbReference>
<organism evidence="7 8">
    <name type="scientific">Caldovatus sediminis</name>
    <dbReference type="NCBI Taxonomy" id="2041189"/>
    <lineage>
        <taxon>Bacteria</taxon>
        <taxon>Pseudomonadati</taxon>
        <taxon>Pseudomonadota</taxon>
        <taxon>Alphaproteobacteria</taxon>
        <taxon>Acetobacterales</taxon>
        <taxon>Roseomonadaceae</taxon>
        <taxon>Caldovatus</taxon>
    </lineage>
</organism>
<reference evidence="7 8" key="1">
    <citation type="journal article" date="2014" name="Int. J. Syst. Evol. Microbiol.">
        <title>Complete genome sequence of Corynebacterium casei LMG S-19264T (=DSM 44701T), isolated from a smear-ripened cheese.</title>
        <authorList>
            <consortium name="US DOE Joint Genome Institute (JGI-PGF)"/>
            <person name="Walter F."/>
            <person name="Albersmeier A."/>
            <person name="Kalinowski J."/>
            <person name="Ruckert C."/>
        </authorList>
    </citation>
    <scope>NUCLEOTIDE SEQUENCE [LARGE SCALE GENOMIC DNA]</scope>
    <source>
        <strain evidence="7 8">CGMCC 1.16330</strain>
    </source>
</reference>
<evidence type="ECO:0000256" key="6">
    <source>
        <dbReference type="RuleBase" id="RU003512"/>
    </source>
</evidence>
<keyword evidence="4" id="KW-0479">Metal-binding</keyword>
<dbReference type="PRINTS" id="PR00691">
    <property type="entry name" value="ADHESINB"/>
</dbReference>
<evidence type="ECO:0000256" key="4">
    <source>
        <dbReference type="ARBA" id="ARBA00022723"/>
    </source>
</evidence>
<evidence type="ECO:0000256" key="3">
    <source>
        <dbReference type="ARBA" id="ARBA00022448"/>
    </source>
</evidence>
<dbReference type="GO" id="GO:0030313">
    <property type="term" value="C:cell envelope"/>
    <property type="evidence" value="ECO:0007669"/>
    <property type="project" value="UniProtKB-SubCell"/>
</dbReference>
<dbReference type="GO" id="GO:0046872">
    <property type="term" value="F:metal ion binding"/>
    <property type="evidence" value="ECO:0007669"/>
    <property type="project" value="UniProtKB-KW"/>
</dbReference>
<keyword evidence="3 6" id="KW-0813">Transport</keyword>
<evidence type="ECO:0000313" key="8">
    <source>
        <dbReference type="Proteomes" id="UP000597507"/>
    </source>
</evidence>
<dbReference type="PANTHER" id="PTHR42953">
    <property type="entry name" value="HIGH-AFFINITY ZINC UPTAKE SYSTEM PROTEIN ZNUA-RELATED"/>
    <property type="match status" value="1"/>
</dbReference>
<dbReference type="InterPro" id="IPR050492">
    <property type="entry name" value="Bact_metal-bind_prot9"/>
</dbReference>
<dbReference type="Gene3D" id="3.40.50.1980">
    <property type="entry name" value="Nitrogenase molybdenum iron protein domain"/>
    <property type="match status" value="2"/>
</dbReference>
<sequence length="339" mass="36535">MPCPSVPDPRLGRRALARRAVGLLAAGGGLAAAGASAQPSRQRRGPLGVLTTTAMIGDVAREIGGERIRLEVLMGPGVDPHLYRATREDMARMLRADLVFYNGLGLEGKMADAFVRIARSGKPVYAVTELLPEDQLLEPEGLGGAYDPHVWMDPRAWSRAAELIADRLAHHDPAGAADYRRGLAALQERMRTLDAYAERAVATIPEAQRVLVTAHDAFGYFGRRYGIEVLGIQGLSTESEAGVRRIQELVALLVERRVPAVFVETSVSDRNVRALVEGAAARGHRVVVGGELFSDAMGEPGTYEGTYIGMIDHNVTTIVRALGGEAPERGFQGRLRARS</sequence>
<evidence type="ECO:0000256" key="1">
    <source>
        <dbReference type="ARBA" id="ARBA00004196"/>
    </source>
</evidence>
<dbReference type="InterPro" id="IPR006127">
    <property type="entry name" value="ZnuA-like"/>
</dbReference>
<comment type="caution">
    <text evidence="7">The sequence shown here is derived from an EMBL/GenBank/DDBJ whole genome shotgun (WGS) entry which is preliminary data.</text>
</comment>
<dbReference type="Proteomes" id="UP000597507">
    <property type="component" value="Unassembled WGS sequence"/>
</dbReference>
<comment type="subcellular location">
    <subcellularLocation>
        <location evidence="1">Cell envelope</location>
    </subcellularLocation>
</comment>
<dbReference type="SUPFAM" id="SSF53807">
    <property type="entry name" value="Helical backbone' metal receptor"/>
    <property type="match status" value="1"/>
</dbReference>
<accession>A0A8J3EDT3</accession>
<keyword evidence="8" id="KW-1185">Reference proteome</keyword>
<dbReference type="EMBL" id="BMKS01000005">
    <property type="protein sequence ID" value="GGG33651.1"/>
    <property type="molecule type" value="Genomic_DNA"/>
</dbReference>
<comment type="similarity">
    <text evidence="2 6">Belongs to the bacterial solute-binding protein 9 family.</text>
</comment>
<dbReference type="PANTHER" id="PTHR42953:SF1">
    <property type="entry name" value="METAL-BINDING PROTEIN HI_0362-RELATED"/>
    <property type="match status" value="1"/>
</dbReference>
<gene>
    <name evidence="7" type="primary">mtsA</name>
    <name evidence="7" type="ORF">GCM10010964_21970</name>
</gene>
<dbReference type="PRINTS" id="PR00690">
    <property type="entry name" value="ADHESNFAMILY"/>
</dbReference>
<keyword evidence="5" id="KW-0732">Signal</keyword>
<proteinExistence type="inferred from homology"/>
<dbReference type="AlphaFoldDB" id="A0A8J3EDT3"/>
<dbReference type="GO" id="GO:0007155">
    <property type="term" value="P:cell adhesion"/>
    <property type="evidence" value="ECO:0007669"/>
    <property type="project" value="InterPro"/>
</dbReference>